<dbReference type="InterPro" id="IPR005940">
    <property type="entry name" value="Anthranilate_Pribosyl_Tfrase"/>
</dbReference>
<feature type="binding site" evidence="9">
    <location>
        <position position="240"/>
    </location>
    <ligand>
        <name>Mg(2+)</name>
        <dbReference type="ChEBI" id="CHEBI:18420"/>
        <label>2</label>
    </ligand>
</feature>
<protein>
    <recommendedName>
        <fullName evidence="9">Anthranilate phosphoribosyltransferase</fullName>
        <ecNumber evidence="9">2.4.2.18</ecNumber>
    </recommendedName>
</protein>
<feature type="binding site" evidence="9">
    <location>
        <begin position="106"/>
        <end position="109"/>
    </location>
    <ligand>
        <name>5-phospho-alpha-D-ribose 1-diphosphate</name>
        <dbReference type="ChEBI" id="CHEBI:58017"/>
    </ligand>
</feature>
<evidence type="ECO:0000259" key="11">
    <source>
        <dbReference type="Pfam" id="PF02885"/>
    </source>
</evidence>
<feature type="domain" description="Glycosyl transferase family 3" evidence="10">
    <location>
        <begin position="90"/>
        <end position="343"/>
    </location>
</feature>
<dbReference type="HAMAP" id="MF_00211">
    <property type="entry name" value="TrpD"/>
    <property type="match status" value="1"/>
</dbReference>
<comment type="caution">
    <text evidence="9">Lacks conserved residue(s) required for the propagation of feature annotation.</text>
</comment>
<dbReference type="KEGG" id="thao:NI17_008215"/>
<dbReference type="Gene3D" id="3.40.1030.10">
    <property type="entry name" value="Nucleoside phosphorylase/phosphoribosyltransferase catalytic domain"/>
    <property type="match status" value="1"/>
</dbReference>
<dbReference type="PANTHER" id="PTHR43285">
    <property type="entry name" value="ANTHRANILATE PHOSPHORIBOSYLTRANSFERASE"/>
    <property type="match status" value="1"/>
</dbReference>
<evidence type="ECO:0000256" key="5">
    <source>
        <dbReference type="ARBA" id="ARBA00022822"/>
    </source>
</evidence>
<feature type="binding site" evidence="9">
    <location>
        <position position="96"/>
    </location>
    <ligand>
        <name>anthranilate</name>
        <dbReference type="ChEBI" id="CHEBI:16567"/>
        <label>1</label>
    </ligand>
</feature>
<feature type="binding site" evidence="9">
    <location>
        <position position="241"/>
    </location>
    <ligand>
        <name>Mg(2+)</name>
        <dbReference type="ChEBI" id="CHEBI:18420"/>
        <label>1</label>
    </ligand>
</feature>
<keyword evidence="13" id="KW-1185">Reference proteome</keyword>
<dbReference type="InterPro" id="IPR036320">
    <property type="entry name" value="Glycosyl_Trfase_fam3_N_dom_sf"/>
</dbReference>
<dbReference type="EMBL" id="CP063196">
    <property type="protein sequence ID" value="UOE21115.1"/>
    <property type="molecule type" value="Genomic_DNA"/>
</dbReference>
<dbReference type="GO" id="GO:0000162">
    <property type="term" value="P:L-tryptophan biosynthetic process"/>
    <property type="evidence" value="ECO:0007669"/>
    <property type="project" value="UniProtKB-UniRule"/>
</dbReference>
<feature type="binding site" evidence="9">
    <location>
        <position position="96"/>
    </location>
    <ligand>
        <name>5-phospho-alpha-D-ribose 1-diphosphate</name>
        <dbReference type="ChEBI" id="CHEBI:58017"/>
    </ligand>
</feature>
<dbReference type="GO" id="GO:0000287">
    <property type="term" value="F:magnesium ion binding"/>
    <property type="evidence" value="ECO:0007669"/>
    <property type="project" value="UniProtKB-UniRule"/>
</dbReference>
<evidence type="ECO:0000256" key="2">
    <source>
        <dbReference type="ARBA" id="ARBA00022605"/>
    </source>
</evidence>
<organism evidence="12 13">
    <name type="scientific">Thermobifida halotolerans</name>
    <dbReference type="NCBI Taxonomy" id="483545"/>
    <lineage>
        <taxon>Bacteria</taxon>
        <taxon>Bacillati</taxon>
        <taxon>Actinomycetota</taxon>
        <taxon>Actinomycetes</taxon>
        <taxon>Streptosporangiales</taxon>
        <taxon>Nocardiopsidaceae</taxon>
        <taxon>Thermobifida</taxon>
    </lineage>
</organism>
<proteinExistence type="inferred from homology"/>
<dbReference type="InterPro" id="IPR035902">
    <property type="entry name" value="Nuc_phospho_transferase"/>
</dbReference>
<accession>A0AA97M5I9</accession>
<comment type="similarity">
    <text evidence="8">In the C-terminal section; belongs to the anthranilate phosphoribosyltransferase family.</text>
</comment>
<comment type="cofactor">
    <cofactor evidence="9">
        <name>Mg(2+)</name>
        <dbReference type="ChEBI" id="CHEBI:18420"/>
    </cofactor>
    <text evidence="9">Binds 2 magnesium ions per monomer.</text>
</comment>
<evidence type="ECO:0000256" key="1">
    <source>
        <dbReference type="ARBA" id="ARBA00004907"/>
    </source>
</evidence>
<dbReference type="SUPFAM" id="SSF47648">
    <property type="entry name" value="Nucleoside phosphorylase/phosphoribosyltransferase N-terminal domain"/>
    <property type="match status" value="1"/>
</dbReference>
<comment type="catalytic activity">
    <reaction evidence="7 9">
        <text>N-(5-phospho-beta-D-ribosyl)anthranilate + diphosphate = 5-phospho-alpha-D-ribose 1-diphosphate + anthranilate</text>
        <dbReference type="Rhea" id="RHEA:11768"/>
        <dbReference type="ChEBI" id="CHEBI:16567"/>
        <dbReference type="ChEBI" id="CHEBI:18277"/>
        <dbReference type="ChEBI" id="CHEBI:33019"/>
        <dbReference type="ChEBI" id="CHEBI:58017"/>
        <dbReference type="EC" id="2.4.2.18"/>
    </reaction>
</comment>
<feature type="domain" description="Glycosyl transferase family 3 N-terminal" evidence="11">
    <location>
        <begin position="21"/>
        <end position="81"/>
    </location>
</feature>
<dbReference type="FunFam" id="3.40.1030.10:FF:000002">
    <property type="entry name" value="Anthranilate phosphoribosyltransferase"/>
    <property type="match status" value="1"/>
</dbReference>
<evidence type="ECO:0000313" key="12">
    <source>
        <dbReference type="EMBL" id="UOE21115.1"/>
    </source>
</evidence>
<evidence type="ECO:0000313" key="13">
    <source>
        <dbReference type="Proteomes" id="UP000265719"/>
    </source>
</evidence>
<dbReference type="InterPro" id="IPR000312">
    <property type="entry name" value="Glycosyl_Trfase_fam3"/>
</dbReference>
<name>A0AA97M5I9_9ACTN</name>
<comment type="similarity">
    <text evidence="9">Belongs to the anthranilate phosphoribosyltransferase family.</text>
</comment>
<keyword evidence="3 9" id="KW-0328">Glycosyltransferase</keyword>
<keyword evidence="6 9" id="KW-0057">Aromatic amino acid biosynthesis</keyword>
<comment type="function">
    <text evidence="9">Catalyzes the transfer of the phosphoribosyl group of 5-phosphorylribose-1-pyrophosphate (PRPP) to anthranilate to yield N-(5'-phosphoribosyl)-anthranilate (PRA).</text>
</comment>
<feature type="binding site" evidence="9">
    <location>
        <position position="108"/>
    </location>
    <ligand>
        <name>Mg(2+)</name>
        <dbReference type="ChEBI" id="CHEBI:18420"/>
        <label>1</label>
    </ligand>
</feature>
<dbReference type="AlphaFoldDB" id="A0AA97M5I9"/>
<keyword evidence="5 9" id="KW-0822">Tryptophan biosynthesis</keyword>
<reference evidence="12" key="1">
    <citation type="submission" date="2020-10" db="EMBL/GenBank/DDBJ databases">
        <title>De novo genome project of the cellulose decomposer Thermobifida halotolerans type strain.</title>
        <authorList>
            <person name="Nagy I."/>
            <person name="Horvath B."/>
            <person name="Kukolya J."/>
            <person name="Nagy I."/>
            <person name="Orsini M."/>
        </authorList>
    </citation>
    <scope>NUCLEOTIDE SEQUENCE</scope>
    <source>
        <strain evidence="12">DSM 44931</strain>
    </source>
</reference>
<feature type="binding site" evidence="9">
    <location>
        <begin position="99"/>
        <end position="100"/>
    </location>
    <ligand>
        <name>5-phospho-alpha-D-ribose 1-diphosphate</name>
        <dbReference type="ChEBI" id="CHEBI:58017"/>
    </ligand>
</feature>
<sequence>MSERTATPTIDAAAPPRSWPRLLDQLVARVDLREEDAAWALEEIVSGNATPAQAAAFMVALRAKGETATEVSGMVETMLARVRRVRLDRPAVDVVGTGGDRSDSVNISTMAALVVAASGAPVAKVGNRSSSSRAGAADVLERLGVAIDLPPEAVERCVAELGIGFCFAPVFYPEFRRVGATRRELGIPTTFNLLGPLANPARPSSALVGCAFREKARTLAEVLARRGTEALVVRGDDGLDEVTTTTTSTVWAVSGGRVSEHTLDPARLGFPRGSAADLRGGDAEDNAEAVRRLVRGETGPVRDAVLLNAAAALAAFTGLSGRLEDDVAAGVERAARAIDSGAAADLLDRWVRFSAALR</sequence>
<dbReference type="Gene3D" id="1.20.970.10">
    <property type="entry name" value="Transferase, Pyrimidine Nucleoside Phosphorylase, Chain C"/>
    <property type="match status" value="1"/>
</dbReference>
<dbReference type="EC" id="2.4.2.18" evidence="9"/>
<evidence type="ECO:0000259" key="10">
    <source>
        <dbReference type="Pfam" id="PF00591"/>
    </source>
</evidence>
<keyword evidence="4 9" id="KW-0808">Transferase</keyword>
<dbReference type="GO" id="GO:0005829">
    <property type="term" value="C:cytosol"/>
    <property type="evidence" value="ECO:0007669"/>
    <property type="project" value="TreeGrafter"/>
</dbReference>
<feature type="binding site" evidence="9">
    <location>
        <position position="182"/>
    </location>
    <ligand>
        <name>anthranilate</name>
        <dbReference type="ChEBI" id="CHEBI:16567"/>
        <label>2</label>
    </ligand>
</feature>
<dbReference type="PANTHER" id="PTHR43285:SF2">
    <property type="entry name" value="ANTHRANILATE PHOSPHORIBOSYLTRANSFERASE"/>
    <property type="match status" value="1"/>
</dbReference>
<evidence type="ECO:0000256" key="6">
    <source>
        <dbReference type="ARBA" id="ARBA00023141"/>
    </source>
</evidence>
<feature type="binding site" evidence="9">
    <location>
        <position position="136"/>
    </location>
    <ligand>
        <name>5-phospho-alpha-D-ribose 1-diphosphate</name>
        <dbReference type="ChEBI" id="CHEBI:58017"/>
    </ligand>
</feature>
<feature type="binding site" evidence="9">
    <location>
        <position position="104"/>
    </location>
    <ligand>
        <name>5-phospho-alpha-D-ribose 1-diphosphate</name>
        <dbReference type="ChEBI" id="CHEBI:58017"/>
    </ligand>
</feature>
<feature type="binding site" evidence="9">
    <location>
        <position position="241"/>
    </location>
    <ligand>
        <name>Mg(2+)</name>
        <dbReference type="ChEBI" id="CHEBI:18420"/>
        <label>2</label>
    </ligand>
</feature>
<dbReference type="InterPro" id="IPR017459">
    <property type="entry name" value="Glycosyl_Trfase_fam3_N_dom"/>
</dbReference>
<gene>
    <name evidence="9 12" type="primary">trpD</name>
    <name evidence="12" type="ORF">NI17_008215</name>
</gene>
<dbReference type="RefSeq" id="WP_068690615.1">
    <property type="nucleotide sequence ID" value="NZ_CP063196.1"/>
</dbReference>
<evidence type="ECO:0000256" key="8">
    <source>
        <dbReference type="ARBA" id="ARBA00061188"/>
    </source>
</evidence>
<keyword evidence="9" id="KW-0460">Magnesium</keyword>
<keyword evidence="2 9" id="KW-0028">Amino-acid biosynthesis</keyword>
<feature type="binding site" evidence="9">
    <location>
        <begin position="124"/>
        <end position="132"/>
    </location>
    <ligand>
        <name>5-phospho-alpha-D-ribose 1-diphosphate</name>
        <dbReference type="ChEBI" id="CHEBI:58017"/>
    </ligand>
</feature>
<evidence type="ECO:0000256" key="7">
    <source>
        <dbReference type="ARBA" id="ARBA00052328"/>
    </source>
</evidence>
<evidence type="ECO:0000256" key="9">
    <source>
        <dbReference type="HAMAP-Rule" id="MF_00211"/>
    </source>
</evidence>
<dbReference type="NCBIfam" id="TIGR01245">
    <property type="entry name" value="trpD"/>
    <property type="match status" value="1"/>
</dbReference>
<dbReference type="Proteomes" id="UP000265719">
    <property type="component" value="Chromosome"/>
</dbReference>
<comment type="subunit">
    <text evidence="9">Homodimer.</text>
</comment>
<feature type="binding site" evidence="9">
    <location>
        <position position="127"/>
    </location>
    <ligand>
        <name>anthranilate</name>
        <dbReference type="ChEBI" id="CHEBI:16567"/>
        <label>1</label>
    </ligand>
</feature>
<evidence type="ECO:0000256" key="3">
    <source>
        <dbReference type="ARBA" id="ARBA00022676"/>
    </source>
</evidence>
<dbReference type="Pfam" id="PF00591">
    <property type="entry name" value="Glycos_transf_3"/>
    <property type="match status" value="1"/>
</dbReference>
<dbReference type="GO" id="GO:0004048">
    <property type="term" value="F:anthranilate phosphoribosyltransferase activity"/>
    <property type="evidence" value="ECO:0007669"/>
    <property type="project" value="UniProtKB-UniRule"/>
</dbReference>
<dbReference type="Pfam" id="PF02885">
    <property type="entry name" value="Glycos_trans_3N"/>
    <property type="match status" value="1"/>
</dbReference>
<comment type="pathway">
    <text evidence="1 9">Amino-acid biosynthesis; L-tryptophan biosynthesis; L-tryptophan from chorismate: step 2/5.</text>
</comment>
<keyword evidence="9" id="KW-0479">Metal-binding</keyword>
<evidence type="ECO:0000256" key="4">
    <source>
        <dbReference type="ARBA" id="ARBA00022679"/>
    </source>
</evidence>
<dbReference type="SUPFAM" id="SSF52418">
    <property type="entry name" value="Nucleoside phosphorylase/phosphoribosyltransferase catalytic domain"/>
    <property type="match status" value="1"/>
</dbReference>